<protein>
    <submittedName>
        <fullName evidence="1">Uncharacterized protein</fullName>
    </submittedName>
</protein>
<evidence type="ECO:0000313" key="1">
    <source>
        <dbReference type="EMBL" id="EHJ37149.1"/>
    </source>
</evidence>
<dbReference type="Proteomes" id="UP000004407">
    <property type="component" value="Unassembled WGS sequence"/>
</dbReference>
<evidence type="ECO:0000313" key="2">
    <source>
        <dbReference type="Proteomes" id="UP000004407"/>
    </source>
</evidence>
<dbReference type="AlphaFoldDB" id="G6B0R5"/>
<dbReference type="HOGENOM" id="CLU_3121297_0_0_10"/>
<gene>
    <name evidence="1" type="ORF">HMPREF0673_02483</name>
</gene>
<sequence length="50" mass="5792">MCVFVIISAIFDAKTKDLHTFHILIAKICVKNIRNKKLFLKILKTQQAFS</sequence>
<dbReference type="EMBL" id="AFZZ01000213">
    <property type="protein sequence ID" value="EHJ37149.1"/>
    <property type="molecule type" value="Genomic_DNA"/>
</dbReference>
<comment type="caution">
    <text evidence="1">The sequence shown here is derived from an EMBL/GenBank/DDBJ whole genome shotgun (WGS) entry which is preliminary data.</text>
</comment>
<reference evidence="1 2" key="1">
    <citation type="submission" date="2011-08" db="EMBL/GenBank/DDBJ databases">
        <authorList>
            <person name="Weinstock G."/>
            <person name="Sodergren E."/>
            <person name="Clifton S."/>
            <person name="Fulton L."/>
            <person name="Fulton B."/>
            <person name="Courtney L."/>
            <person name="Fronick C."/>
            <person name="Harrison M."/>
            <person name="Strong C."/>
            <person name="Farmer C."/>
            <person name="Delahaunty K."/>
            <person name="Markovic C."/>
            <person name="Hall O."/>
            <person name="Minx P."/>
            <person name="Tomlinson C."/>
            <person name="Mitreva M."/>
            <person name="Hou S."/>
            <person name="Chen J."/>
            <person name="Wollam A."/>
            <person name="Pepin K.H."/>
            <person name="Johnson M."/>
            <person name="Bhonagiri V."/>
            <person name="Zhang X."/>
            <person name="Suruliraj S."/>
            <person name="Warren W."/>
            <person name="Chinwalla A."/>
            <person name="Mardis E.R."/>
            <person name="Wilson R.K."/>
        </authorList>
    </citation>
    <scope>NUCLEOTIDE SEQUENCE [LARGE SCALE GENOMIC DNA]</scope>
    <source>
        <strain evidence="1 2">DSM 18206</strain>
    </source>
</reference>
<name>G6B0R5_9BACT</name>
<organism evidence="1 2">
    <name type="scientific">Leyella stercorea DSM 18206</name>
    <dbReference type="NCBI Taxonomy" id="1002367"/>
    <lineage>
        <taxon>Bacteria</taxon>
        <taxon>Pseudomonadati</taxon>
        <taxon>Bacteroidota</taxon>
        <taxon>Bacteroidia</taxon>
        <taxon>Bacteroidales</taxon>
        <taxon>Prevotellaceae</taxon>
        <taxon>Leyella</taxon>
    </lineage>
</organism>
<accession>G6B0R5</accession>
<proteinExistence type="predicted"/>